<dbReference type="Proteomes" id="UP000887159">
    <property type="component" value="Unassembled WGS sequence"/>
</dbReference>
<evidence type="ECO:0000256" key="1">
    <source>
        <dbReference type="SAM" id="MobiDB-lite"/>
    </source>
</evidence>
<protein>
    <submittedName>
        <fullName evidence="2">Uncharacterized protein</fullName>
    </submittedName>
</protein>
<sequence length="92" mass="10557">MRRRVTLRKPPECLIRPRKCYAATDHSHSPMGSHYPHFSAANRKTRSPLNSTLQKYVKIQVSKPCPLVLHHPSDSNVSHLKHDNQTISHVTK</sequence>
<comment type="caution">
    <text evidence="2">The sequence shown here is derived from an EMBL/GenBank/DDBJ whole genome shotgun (WGS) entry which is preliminary data.</text>
</comment>
<feature type="region of interest" description="Disordered" evidence="1">
    <location>
        <begin position="72"/>
        <end position="92"/>
    </location>
</feature>
<keyword evidence="3" id="KW-1185">Reference proteome</keyword>
<accession>A0A8X6V5K6</accession>
<reference evidence="2" key="1">
    <citation type="submission" date="2020-08" db="EMBL/GenBank/DDBJ databases">
        <title>Multicomponent nature underlies the extraordinary mechanical properties of spider dragline silk.</title>
        <authorList>
            <person name="Kono N."/>
            <person name="Nakamura H."/>
            <person name="Mori M."/>
            <person name="Yoshida Y."/>
            <person name="Ohtoshi R."/>
            <person name="Malay A.D."/>
            <person name="Moran D.A.P."/>
            <person name="Tomita M."/>
            <person name="Numata K."/>
            <person name="Arakawa K."/>
        </authorList>
    </citation>
    <scope>NUCLEOTIDE SEQUENCE</scope>
</reference>
<evidence type="ECO:0000313" key="2">
    <source>
        <dbReference type="EMBL" id="GFY05677.1"/>
    </source>
</evidence>
<gene>
    <name evidence="2" type="ORF">TNCV_4403441</name>
</gene>
<name>A0A8X6V5K6_TRICX</name>
<proteinExistence type="predicted"/>
<organism evidence="2 3">
    <name type="scientific">Trichonephila clavipes</name>
    <name type="common">Golden silk orbweaver</name>
    <name type="synonym">Nephila clavipes</name>
    <dbReference type="NCBI Taxonomy" id="2585209"/>
    <lineage>
        <taxon>Eukaryota</taxon>
        <taxon>Metazoa</taxon>
        <taxon>Ecdysozoa</taxon>
        <taxon>Arthropoda</taxon>
        <taxon>Chelicerata</taxon>
        <taxon>Arachnida</taxon>
        <taxon>Araneae</taxon>
        <taxon>Araneomorphae</taxon>
        <taxon>Entelegynae</taxon>
        <taxon>Araneoidea</taxon>
        <taxon>Nephilidae</taxon>
        <taxon>Trichonephila</taxon>
    </lineage>
</organism>
<dbReference type="EMBL" id="BMAU01021255">
    <property type="protein sequence ID" value="GFY05677.1"/>
    <property type="molecule type" value="Genomic_DNA"/>
</dbReference>
<dbReference type="AlphaFoldDB" id="A0A8X6V5K6"/>
<evidence type="ECO:0000313" key="3">
    <source>
        <dbReference type="Proteomes" id="UP000887159"/>
    </source>
</evidence>